<dbReference type="RefSeq" id="XP_038059868.1">
    <property type="nucleotide sequence ID" value="XM_038203940.1"/>
</dbReference>
<comment type="subcellular location">
    <subcellularLocation>
        <location evidence="1">Membrane</location>
        <topology evidence="1">Multi-pass membrane protein</topology>
    </subcellularLocation>
</comment>
<evidence type="ECO:0000313" key="12">
    <source>
        <dbReference type="Proteomes" id="UP000887568"/>
    </source>
</evidence>
<dbReference type="SUPFAM" id="SSF81321">
    <property type="entry name" value="Family A G protein-coupled receptor-like"/>
    <property type="match status" value="1"/>
</dbReference>
<evidence type="ECO:0000256" key="3">
    <source>
        <dbReference type="ARBA" id="ARBA00022989"/>
    </source>
</evidence>
<keyword evidence="6 8" id="KW-0675">Receptor</keyword>
<dbReference type="OMA" id="AFCCADT"/>
<evidence type="ECO:0000256" key="4">
    <source>
        <dbReference type="ARBA" id="ARBA00023040"/>
    </source>
</evidence>
<reference evidence="11" key="1">
    <citation type="submission" date="2022-11" db="UniProtKB">
        <authorList>
            <consortium name="EnsemblMetazoa"/>
        </authorList>
    </citation>
    <scope>IDENTIFICATION</scope>
</reference>
<dbReference type="GO" id="GO:0005886">
    <property type="term" value="C:plasma membrane"/>
    <property type="evidence" value="ECO:0007669"/>
    <property type="project" value="TreeGrafter"/>
</dbReference>
<feature type="transmembrane region" description="Helical" evidence="9">
    <location>
        <begin position="306"/>
        <end position="332"/>
    </location>
</feature>
<feature type="transmembrane region" description="Helical" evidence="9">
    <location>
        <begin position="252"/>
        <end position="270"/>
    </location>
</feature>
<dbReference type="PANTHER" id="PTHR24243">
    <property type="entry name" value="G-PROTEIN COUPLED RECEPTOR"/>
    <property type="match status" value="1"/>
</dbReference>
<evidence type="ECO:0000256" key="7">
    <source>
        <dbReference type="ARBA" id="ARBA00023224"/>
    </source>
</evidence>
<evidence type="ECO:0000256" key="2">
    <source>
        <dbReference type="ARBA" id="ARBA00022692"/>
    </source>
</evidence>
<dbReference type="GeneID" id="119730876"/>
<dbReference type="InterPro" id="IPR017452">
    <property type="entry name" value="GPCR_Rhodpsn_7TM"/>
</dbReference>
<dbReference type="EnsemblMetazoa" id="XM_038203940.1">
    <property type="protein sequence ID" value="XP_038059868.1"/>
    <property type="gene ID" value="LOC119730876"/>
</dbReference>
<feature type="transmembrane region" description="Helical" evidence="9">
    <location>
        <begin position="73"/>
        <end position="93"/>
    </location>
</feature>
<keyword evidence="2 8" id="KW-0812">Transmembrane</keyword>
<keyword evidence="3 9" id="KW-1133">Transmembrane helix</keyword>
<feature type="transmembrane region" description="Helical" evidence="9">
    <location>
        <begin position="344"/>
        <end position="365"/>
    </location>
</feature>
<sequence length="417" mass="45902">MDNGTAVNDTGDWAPVDGSMSTAINTTLDAISDVDLEQCGDFPTEDIFDLRDDEETAADYVLNEGLKNTMLPVLYTVLVVGVFANLAFFYVIARVPHMRNNTNLFLANLAVADIAFIVISVGMYVTYFSEPVRSHYGTAQHFGCIGAFVGQYITYYASIGLVTLVTAERYASVCRPLRHRSVNTRCRAIKLIIFSWIVSFLLSGVAMLRYTDLNLKCIIWPDTDTFRDLPVIAGYCLPVAPWGLLLANLTESIPFLAAFVANICMYVGIIRRLSNRSVLRTSTKEGQAASLPMKALQVRRQVSKMLIANGVVFFLCNTPLVGISLAFIVSHLRGVPLLKIYESMAGMVVISHGMLFLNSAINPFIYNVTSKHYREAFVDAFCCADTSGRPRLDSSSVAVVSGSKKPTVAERQMSNQV</sequence>
<dbReference type="InterPro" id="IPR000276">
    <property type="entry name" value="GPCR_Rhodpsn"/>
</dbReference>
<feature type="transmembrane region" description="Helical" evidence="9">
    <location>
        <begin position="188"/>
        <end position="208"/>
    </location>
</feature>
<keyword evidence="4 8" id="KW-0297">G-protein coupled receptor</keyword>
<dbReference type="Pfam" id="PF00001">
    <property type="entry name" value="7tm_1"/>
    <property type="match status" value="1"/>
</dbReference>
<keyword evidence="5 9" id="KW-0472">Membrane</keyword>
<dbReference type="Proteomes" id="UP000887568">
    <property type="component" value="Unplaced"/>
</dbReference>
<evidence type="ECO:0000256" key="9">
    <source>
        <dbReference type="SAM" id="Phobius"/>
    </source>
</evidence>
<dbReference type="PROSITE" id="PS00237">
    <property type="entry name" value="G_PROTEIN_RECEP_F1_1"/>
    <property type="match status" value="1"/>
</dbReference>
<evidence type="ECO:0000259" key="10">
    <source>
        <dbReference type="PROSITE" id="PS50262"/>
    </source>
</evidence>
<comment type="similarity">
    <text evidence="8">Belongs to the G-protein coupled receptor 1 family.</text>
</comment>
<proteinExistence type="inferred from homology"/>
<keyword evidence="12" id="KW-1185">Reference proteome</keyword>
<dbReference type="OrthoDB" id="10036964at2759"/>
<protein>
    <recommendedName>
        <fullName evidence="10">G-protein coupled receptors family 1 profile domain-containing protein</fullName>
    </recommendedName>
</protein>
<dbReference type="GO" id="GO:0004930">
    <property type="term" value="F:G protein-coupled receptor activity"/>
    <property type="evidence" value="ECO:0007669"/>
    <property type="project" value="UniProtKB-KW"/>
</dbReference>
<feature type="domain" description="G-protein coupled receptors family 1 profile" evidence="10">
    <location>
        <begin position="84"/>
        <end position="366"/>
    </location>
</feature>
<keyword evidence="7 8" id="KW-0807">Transducer</keyword>
<dbReference type="PANTHER" id="PTHR24243:SF208">
    <property type="entry name" value="PYROKININ-1 RECEPTOR"/>
    <property type="match status" value="1"/>
</dbReference>
<feature type="transmembrane region" description="Helical" evidence="9">
    <location>
        <begin position="105"/>
        <end position="125"/>
    </location>
</feature>
<evidence type="ECO:0000256" key="6">
    <source>
        <dbReference type="ARBA" id="ARBA00023170"/>
    </source>
</evidence>
<dbReference type="PRINTS" id="PR00237">
    <property type="entry name" value="GPCRRHODOPSN"/>
</dbReference>
<evidence type="ECO:0000256" key="8">
    <source>
        <dbReference type="RuleBase" id="RU000688"/>
    </source>
</evidence>
<feature type="transmembrane region" description="Helical" evidence="9">
    <location>
        <begin position="145"/>
        <end position="167"/>
    </location>
</feature>
<dbReference type="PROSITE" id="PS50262">
    <property type="entry name" value="G_PROTEIN_RECEP_F1_2"/>
    <property type="match status" value="1"/>
</dbReference>
<accession>A0A914A7V6</accession>
<evidence type="ECO:0000256" key="1">
    <source>
        <dbReference type="ARBA" id="ARBA00004141"/>
    </source>
</evidence>
<organism evidence="11 12">
    <name type="scientific">Patiria miniata</name>
    <name type="common">Bat star</name>
    <name type="synonym">Asterina miniata</name>
    <dbReference type="NCBI Taxonomy" id="46514"/>
    <lineage>
        <taxon>Eukaryota</taxon>
        <taxon>Metazoa</taxon>
        <taxon>Echinodermata</taxon>
        <taxon>Eleutherozoa</taxon>
        <taxon>Asterozoa</taxon>
        <taxon>Asteroidea</taxon>
        <taxon>Valvatacea</taxon>
        <taxon>Valvatida</taxon>
        <taxon>Asterinidae</taxon>
        <taxon>Patiria</taxon>
    </lineage>
</organism>
<dbReference type="CDD" id="cd00637">
    <property type="entry name" value="7tm_classA_rhodopsin-like"/>
    <property type="match status" value="1"/>
</dbReference>
<name>A0A914A7V6_PATMI</name>
<evidence type="ECO:0000313" key="11">
    <source>
        <dbReference type="EnsemblMetazoa" id="XP_038059868.1"/>
    </source>
</evidence>
<dbReference type="AlphaFoldDB" id="A0A914A7V6"/>
<evidence type="ECO:0000256" key="5">
    <source>
        <dbReference type="ARBA" id="ARBA00023136"/>
    </source>
</evidence>
<dbReference type="Gene3D" id="1.20.1070.10">
    <property type="entry name" value="Rhodopsin 7-helix transmembrane proteins"/>
    <property type="match status" value="1"/>
</dbReference>